<gene>
    <name evidence="1" type="ORF">NCTC12929_00014</name>
</gene>
<dbReference type="EMBL" id="UYIV01000001">
    <property type="protein sequence ID" value="VDH02554.1"/>
    <property type="molecule type" value="Genomic_DNA"/>
</dbReference>
<protein>
    <submittedName>
        <fullName evidence="1">Bacterial SH3 domain</fullName>
    </submittedName>
</protein>
<name>A0A7Z8YNG4_9FLAO</name>
<dbReference type="Gene3D" id="2.30.30.40">
    <property type="entry name" value="SH3 Domains"/>
    <property type="match status" value="1"/>
</dbReference>
<organism evidence="1 2">
    <name type="scientific">Bergeyella zoohelcum</name>
    <dbReference type="NCBI Taxonomy" id="1015"/>
    <lineage>
        <taxon>Bacteria</taxon>
        <taxon>Pseudomonadati</taxon>
        <taxon>Bacteroidota</taxon>
        <taxon>Flavobacteriia</taxon>
        <taxon>Flavobacteriales</taxon>
        <taxon>Weeksellaceae</taxon>
        <taxon>Bergeyella</taxon>
    </lineage>
</organism>
<comment type="caution">
    <text evidence="1">The sequence shown here is derived from an EMBL/GenBank/DDBJ whole genome shotgun (WGS) entry which is preliminary data.</text>
</comment>
<sequence>MKRIITLFIVSVATVINAQKISQKVVISNSGEEVGRYIRETSTKYLVDVQDTVWVPKKGNKVVEYSAVKGQGIIYLKNWGVVNVRKTPSTTTAVVGKLIYEEGYVPEAYPCLGYKNGWYKTEVNGKTGWVRADNVIWDSISTF</sequence>
<evidence type="ECO:0000313" key="1">
    <source>
        <dbReference type="EMBL" id="VDH02554.1"/>
    </source>
</evidence>
<dbReference type="Proteomes" id="UP000270205">
    <property type="component" value="Unassembled WGS sequence"/>
</dbReference>
<reference evidence="1 2" key="1">
    <citation type="submission" date="2018-11" db="EMBL/GenBank/DDBJ databases">
        <authorList>
            <consortium name="Pathogen Informatics"/>
        </authorList>
    </citation>
    <scope>NUCLEOTIDE SEQUENCE [LARGE SCALE GENOMIC DNA]</scope>
    <source>
        <strain evidence="1 2">NCTC12929</strain>
    </source>
</reference>
<dbReference type="AlphaFoldDB" id="A0A7Z8YNG4"/>
<accession>A0A7Z8YNG4</accession>
<evidence type="ECO:0000313" key="2">
    <source>
        <dbReference type="Proteomes" id="UP000270205"/>
    </source>
</evidence>
<proteinExistence type="predicted"/>
<dbReference type="RefSeq" id="WP_125150328.1">
    <property type="nucleotide sequence ID" value="NZ_UYIV01000001.1"/>
</dbReference>